<dbReference type="PANTHER" id="PTHR39418:SF1">
    <property type="entry name" value="DEHYDROGENASE"/>
    <property type="match status" value="1"/>
</dbReference>
<evidence type="ECO:0000313" key="4">
    <source>
        <dbReference type="Proteomes" id="UP000000663"/>
    </source>
</evidence>
<sequence>MTQMYGSLDEAMSRCKVDERVQGYLRRCVAFHTFPAAGLLIATFMVDLAMEKLGAKPGEKLYAVSETPKCAPDPLQVLLGCTMGNHRLRIINTGRYAITVNRFSEGTTAPGVRVYVDKEKVRKYPTLYRWYTNDPSYKGGVSNSILLEEILCAGRDILSWENVKVKFTPREKWSSAVCQKCGEMVPEQTLENGLCRGCGSQAYYEKADSPAI</sequence>
<proteinExistence type="predicted"/>
<dbReference type="STRING" id="351160.RCIX1639"/>
<dbReference type="GO" id="GO:0016491">
    <property type="term" value="F:oxidoreductase activity"/>
    <property type="evidence" value="ECO:0007669"/>
    <property type="project" value="UniProtKB-KW"/>
</dbReference>
<dbReference type="Gene3D" id="3.30.1330.130">
    <property type="match status" value="1"/>
</dbReference>
<dbReference type="KEGG" id="rci:RCIX1639"/>
<dbReference type="SUPFAM" id="SSF143555">
    <property type="entry name" value="FwdE-like"/>
    <property type="match status" value="1"/>
</dbReference>
<dbReference type="AlphaFoldDB" id="Q0W421"/>
<reference evidence="3 4" key="1">
    <citation type="journal article" date="2006" name="Science">
        <title>Genome of rice cluster I archaea -- the key methane producers in the rice rhizosphere.</title>
        <authorList>
            <person name="Erkel C."/>
            <person name="Kube M."/>
            <person name="Reinhardt R."/>
            <person name="Liesack W."/>
        </authorList>
    </citation>
    <scope>NUCLEOTIDE SEQUENCE [LARGE SCALE GENOMIC DNA]</scope>
    <source>
        <strain evidence="4">DSM 22066 / NBRC 105507 / MRE50</strain>
    </source>
</reference>
<dbReference type="EC" id="1.2.99.5" evidence="3"/>
<protein>
    <submittedName>
        <fullName evidence="3">Molybdenum formylmethanofuran dehydrogenase, subunit E</fullName>
        <ecNumber evidence="3">1.2.99.5</ecNumber>
    </submittedName>
</protein>
<feature type="domain" description="Formylmethanofuran dehydrogenase subunit E" evidence="2">
    <location>
        <begin position="31"/>
        <end position="163"/>
    </location>
</feature>
<accession>Q0W421</accession>
<organism evidence="3 4">
    <name type="scientific">Methanocella arvoryzae (strain DSM 22066 / NBRC 105507 / MRE50)</name>
    <dbReference type="NCBI Taxonomy" id="351160"/>
    <lineage>
        <taxon>Archaea</taxon>
        <taxon>Methanobacteriati</taxon>
        <taxon>Methanobacteriota</taxon>
        <taxon>Stenosarchaea group</taxon>
        <taxon>Methanomicrobia</taxon>
        <taxon>Methanocellales</taxon>
        <taxon>Methanocellaceae</taxon>
        <taxon>Methanocella</taxon>
    </lineage>
</organism>
<dbReference type="PANTHER" id="PTHR39418">
    <property type="entry name" value="DEHYDROGENASE-RELATED"/>
    <property type="match status" value="1"/>
</dbReference>
<keyword evidence="1" id="KW-0472">Membrane</keyword>
<dbReference type="InterPro" id="IPR053194">
    <property type="entry name" value="tRNA_methyltr_O"/>
</dbReference>
<dbReference type="GeneID" id="5145284"/>
<gene>
    <name evidence="3" type="primary">fmdE</name>
    <name evidence="3" type="ORF">RCIX1639</name>
</gene>
<dbReference type="eggNOG" id="arCOG00763">
    <property type="taxonomic scope" value="Archaea"/>
</dbReference>
<keyword evidence="3" id="KW-0560">Oxidoreductase</keyword>
<keyword evidence="4" id="KW-1185">Reference proteome</keyword>
<name>Q0W421_METAR</name>
<feature type="transmembrane region" description="Helical" evidence="1">
    <location>
        <begin position="29"/>
        <end position="50"/>
    </location>
</feature>
<dbReference type="EMBL" id="AM114193">
    <property type="protein sequence ID" value="CAJ36872.1"/>
    <property type="molecule type" value="Genomic_DNA"/>
</dbReference>
<keyword evidence="1" id="KW-1133">Transmembrane helix</keyword>
<dbReference type="InterPro" id="IPR003814">
    <property type="entry name" value="FmdEsu_dom"/>
</dbReference>
<evidence type="ECO:0000259" key="2">
    <source>
        <dbReference type="Pfam" id="PF02663"/>
    </source>
</evidence>
<dbReference type="RefSeq" id="WP_012035691.1">
    <property type="nucleotide sequence ID" value="NC_009464.1"/>
</dbReference>
<dbReference type="Pfam" id="PF02663">
    <property type="entry name" value="FmdE"/>
    <property type="match status" value="1"/>
</dbReference>
<dbReference type="OrthoDB" id="147457at2157"/>
<dbReference type="Proteomes" id="UP000000663">
    <property type="component" value="Chromosome"/>
</dbReference>
<evidence type="ECO:0000256" key="1">
    <source>
        <dbReference type="SAM" id="Phobius"/>
    </source>
</evidence>
<keyword evidence="1" id="KW-0812">Transmembrane</keyword>
<evidence type="ECO:0000313" key="3">
    <source>
        <dbReference type="EMBL" id="CAJ36872.1"/>
    </source>
</evidence>